<comment type="caution">
    <text evidence="1">The sequence shown here is derived from an EMBL/GenBank/DDBJ whole genome shotgun (WGS) entry which is preliminary data.</text>
</comment>
<accession>A0A1X2LZ67</accession>
<evidence type="ECO:0000313" key="2">
    <source>
        <dbReference type="Proteomes" id="UP000193247"/>
    </source>
</evidence>
<gene>
    <name evidence="1" type="ORF">B8W66_02930</name>
</gene>
<dbReference type="EMBL" id="NCXP01000002">
    <property type="protein sequence ID" value="OSC42524.1"/>
    <property type="molecule type" value="Genomic_DNA"/>
</dbReference>
<protein>
    <submittedName>
        <fullName evidence="1">Uncharacterized protein</fullName>
    </submittedName>
</protein>
<evidence type="ECO:0000313" key="1">
    <source>
        <dbReference type="EMBL" id="OSC42524.1"/>
    </source>
</evidence>
<dbReference type="AlphaFoldDB" id="A0A1X2LZ67"/>
<reference evidence="1 2" key="1">
    <citation type="submission" date="2017-04" db="EMBL/GenBank/DDBJ databases">
        <title>The new phylogeny of genus Mycobacterium.</title>
        <authorList>
            <person name="Tortoli E."/>
            <person name="Trovato A."/>
            <person name="Cirillo D.M."/>
        </authorList>
    </citation>
    <scope>NUCLEOTIDE SEQUENCE [LARGE SCALE GENOMIC DNA]</scope>
    <source>
        <strain evidence="1 2">TBL 1200985</strain>
    </source>
</reference>
<name>A0A1X2LZ67_9MYCO</name>
<proteinExistence type="predicted"/>
<sequence>MIRLLVLVHVPAECPKAEAVREGITEMLGVFPPHLRRTLTWAQGKELSLHQQITADMGCRCSSVTRTRRGSADPMRT</sequence>
<dbReference type="STRING" id="1430326.B8W66_02930"/>
<dbReference type="Proteomes" id="UP000193247">
    <property type="component" value="Unassembled WGS sequence"/>
</dbReference>
<keyword evidence="2" id="KW-1185">Reference proteome</keyword>
<organism evidence="1 2">
    <name type="scientific">Mycobacterium decipiens</name>
    <dbReference type="NCBI Taxonomy" id="1430326"/>
    <lineage>
        <taxon>Bacteria</taxon>
        <taxon>Bacillati</taxon>
        <taxon>Actinomycetota</taxon>
        <taxon>Actinomycetes</taxon>
        <taxon>Mycobacteriales</taxon>
        <taxon>Mycobacteriaceae</taxon>
        <taxon>Mycobacterium</taxon>
    </lineage>
</organism>